<protein>
    <recommendedName>
        <fullName evidence="1">Sugar 3,4-ketoisomerase QdtA cupin domain-containing protein</fullName>
    </recommendedName>
</protein>
<dbReference type="Proteomes" id="UP000011758">
    <property type="component" value="Unassembled WGS sequence"/>
</dbReference>
<sequence>MKIKKYYFQSHGDERGNLVALEEFKDIPFQIKRVYYIYETAHGVTRGYHAHKSLEQILICVKGSCVIKLDNGEEIEHVLLNSPKEGLYVANNIWREMSDFSDDAVLVVLASKPYDENDYIRNYDEFLKYVRGE</sequence>
<dbReference type="OrthoDB" id="9795513at2"/>
<name>M2Q529_9FIRM</name>
<accession>M2Q529</accession>
<dbReference type="eggNOG" id="COG1898">
    <property type="taxonomic scope" value="Bacteria"/>
</dbReference>
<dbReference type="CDD" id="cd20292">
    <property type="entry name" value="cupin_QdtA-like"/>
    <property type="match status" value="1"/>
</dbReference>
<comment type="caution">
    <text evidence="2">The sequence shown here is derived from an EMBL/GenBank/DDBJ whole genome shotgun (WGS) entry which is preliminary data.</text>
</comment>
<gene>
    <name evidence="2" type="ORF">HMPREF9943_00347</name>
</gene>
<dbReference type="EMBL" id="AGEJ01000007">
    <property type="protein sequence ID" value="EMD17346.1"/>
    <property type="molecule type" value="Genomic_DNA"/>
</dbReference>
<proteinExistence type="predicted"/>
<dbReference type="Pfam" id="PF05523">
    <property type="entry name" value="FdtA"/>
    <property type="match status" value="1"/>
</dbReference>
<dbReference type="BioCyc" id="ECAT999415-HMP:GTTI-357-MONOMER"/>
<reference evidence="2 3" key="1">
    <citation type="submission" date="2013-02" db="EMBL/GenBank/DDBJ databases">
        <title>The Genome Sequence of Lactobacillus catenaformis F0143.</title>
        <authorList>
            <consortium name="The Broad Institute Genome Sequencing Platform"/>
            <person name="Earl A."/>
            <person name="Ward D."/>
            <person name="Feldgarden M."/>
            <person name="Gevers D."/>
            <person name="Izard J."/>
            <person name="Blanton J.M."/>
            <person name="Mathney J."/>
            <person name="Dewhirst F.E."/>
            <person name="Young S.K."/>
            <person name="Zeng Q."/>
            <person name="Gargeya S."/>
            <person name="Fitzgerald M."/>
            <person name="Haas B."/>
            <person name="Abouelleil A."/>
            <person name="Alvarado L."/>
            <person name="Arachchi H.M."/>
            <person name="Berlin A."/>
            <person name="Chapman S.B."/>
            <person name="Gearin G."/>
            <person name="Goldberg J."/>
            <person name="Griggs A."/>
            <person name="Gujja S."/>
            <person name="Hansen M."/>
            <person name="Heiman D."/>
            <person name="Howarth C."/>
            <person name="Larimer J."/>
            <person name="Lui A."/>
            <person name="MacDonald P.J.P."/>
            <person name="McCowen C."/>
            <person name="Montmayeur A."/>
            <person name="Murphy C."/>
            <person name="Neiman D."/>
            <person name="Pearson M."/>
            <person name="Priest M."/>
            <person name="Roberts A."/>
            <person name="Saif S."/>
            <person name="Shea T."/>
            <person name="Sisk P."/>
            <person name="Stolte C."/>
            <person name="Sykes S."/>
            <person name="Wortman J."/>
            <person name="Nusbaum C."/>
            <person name="Birren B."/>
        </authorList>
    </citation>
    <scope>NUCLEOTIDE SEQUENCE [LARGE SCALE GENOMIC DNA]</scope>
    <source>
        <strain evidence="2 3">OT 569</strain>
    </source>
</reference>
<evidence type="ECO:0000313" key="3">
    <source>
        <dbReference type="Proteomes" id="UP000011758"/>
    </source>
</evidence>
<dbReference type="PATRIC" id="fig|999415.3.peg.343"/>
<dbReference type="SUPFAM" id="SSF51182">
    <property type="entry name" value="RmlC-like cupins"/>
    <property type="match status" value="1"/>
</dbReference>
<dbReference type="InterPro" id="IPR011051">
    <property type="entry name" value="RmlC_Cupin_sf"/>
</dbReference>
<dbReference type="RefSeq" id="WP_004801484.1">
    <property type="nucleotide sequence ID" value="NZ_AUGJ01000017.1"/>
</dbReference>
<feature type="domain" description="Sugar 3,4-ketoisomerase QdtA cupin" evidence="1">
    <location>
        <begin position="3"/>
        <end position="130"/>
    </location>
</feature>
<dbReference type="InterPro" id="IPR008894">
    <property type="entry name" value="QdtA_cupin_dom"/>
</dbReference>
<dbReference type="AlphaFoldDB" id="M2Q529"/>
<evidence type="ECO:0000313" key="2">
    <source>
        <dbReference type="EMBL" id="EMD17346.1"/>
    </source>
</evidence>
<dbReference type="Gene3D" id="2.60.120.10">
    <property type="entry name" value="Jelly Rolls"/>
    <property type="match status" value="1"/>
</dbReference>
<organism evidence="2 3">
    <name type="scientific">Eggerthia catenaformis OT 569 = DSM 20559</name>
    <dbReference type="NCBI Taxonomy" id="999415"/>
    <lineage>
        <taxon>Bacteria</taxon>
        <taxon>Bacillati</taxon>
        <taxon>Bacillota</taxon>
        <taxon>Erysipelotrichia</taxon>
        <taxon>Erysipelotrichales</taxon>
        <taxon>Coprobacillaceae</taxon>
        <taxon>Eggerthia</taxon>
    </lineage>
</organism>
<evidence type="ECO:0000259" key="1">
    <source>
        <dbReference type="Pfam" id="PF05523"/>
    </source>
</evidence>
<dbReference type="InterPro" id="IPR014710">
    <property type="entry name" value="RmlC-like_jellyroll"/>
</dbReference>
<dbReference type="STRING" id="999415.HMPREF9943_00347"/>
<keyword evidence="3" id="KW-1185">Reference proteome</keyword>